<proteinExistence type="predicted"/>
<reference evidence="1" key="1">
    <citation type="submission" date="2022-08" db="EMBL/GenBank/DDBJ databases">
        <title>Reclassification of Massilia species as members of the genera Telluria, Duganella, Pseudoduganella, Mokoshia gen. nov. and Zemynaea gen. nov. using orthogonal and non-orthogonal genome-based approaches.</title>
        <authorList>
            <person name="Bowman J.P."/>
        </authorList>
    </citation>
    <scope>NUCLEOTIDE SEQUENCE</scope>
    <source>
        <strain evidence="1">LMG 11547</strain>
    </source>
</reference>
<dbReference type="Proteomes" id="UP001165263">
    <property type="component" value="Unassembled WGS sequence"/>
</dbReference>
<name>A0ABT2C466_9BURK</name>
<accession>A0ABT2C466</accession>
<gene>
    <name evidence="1" type="ORF">NX786_22870</name>
</gene>
<evidence type="ECO:0000313" key="2">
    <source>
        <dbReference type="Proteomes" id="UP001165263"/>
    </source>
</evidence>
<organism evidence="1 2">
    <name type="scientific">Telluria mixta</name>
    <dbReference type="NCBI Taxonomy" id="34071"/>
    <lineage>
        <taxon>Bacteria</taxon>
        <taxon>Pseudomonadati</taxon>
        <taxon>Pseudomonadota</taxon>
        <taxon>Betaproteobacteria</taxon>
        <taxon>Burkholderiales</taxon>
        <taxon>Oxalobacteraceae</taxon>
        <taxon>Telluria group</taxon>
        <taxon>Telluria</taxon>
    </lineage>
</organism>
<comment type="caution">
    <text evidence="1">The sequence shown here is derived from an EMBL/GenBank/DDBJ whole genome shotgun (WGS) entry which is preliminary data.</text>
</comment>
<dbReference type="RefSeq" id="WP_259451203.1">
    <property type="nucleotide sequence ID" value="NZ_CP119520.1"/>
</dbReference>
<protein>
    <recommendedName>
        <fullName evidence="3">Lectin</fullName>
    </recommendedName>
</protein>
<keyword evidence="2" id="KW-1185">Reference proteome</keyword>
<evidence type="ECO:0008006" key="3">
    <source>
        <dbReference type="Google" id="ProtNLM"/>
    </source>
</evidence>
<sequence>MPQPTHQVLVTYVKDQTLATWSLDGVPQKDGDQFTVLPGDKVAFQFEGPDDIAECVLISGQMNGRAHGSSPFSEGNRVNLKVHSTLNVGQQSGLWGFTISFSTRNSDGTSSFYYLPDPEMDVGTVPTDD</sequence>
<evidence type="ECO:0000313" key="1">
    <source>
        <dbReference type="EMBL" id="MCS0632175.1"/>
    </source>
</evidence>
<dbReference type="EMBL" id="JANUHC010000008">
    <property type="protein sequence ID" value="MCS0632175.1"/>
    <property type="molecule type" value="Genomic_DNA"/>
</dbReference>